<gene>
    <name evidence="11" type="primary">dxs</name>
    <name evidence="13" type="ORF">NPRO_04990</name>
</gene>
<evidence type="ECO:0000256" key="10">
    <source>
        <dbReference type="ARBA" id="ARBA00055605"/>
    </source>
</evidence>
<evidence type="ECO:0000256" key="6">
    <source>
        <dbReference type="ARBA" id="ARBA00022842"/>
    </source>
</evidence>
<evidence type="ECO:0000259" key="12">
    <source>
        <dbReference type="SMART" id="SM00861"/>
    </source>
</evidence>
<evidence type="ECO:0000313" key="14">
    <source>
        <dbReference type="Proteomes" id="UP000662873"/>
    </source>
</evidence>
<evidence type="ECO:0000256" key="4">
    <source>
        <dbReference type="ARBA" id="ARBA00022679"/>
    </source>
</evidence>
<comment type="similarity">
    <text evidence="2 11">Belongs to the transketolase family. DXPS subfamily.</text>
</comment>
<dbReference type="KEGG" id="npy:NPRO_04990"/>
<dbReference type="SUPFAM" id="SSF52922">
    <property type="entry name" value="TK C-terminal domain-like"/>
    <property type="match status" value="1"/>
</dbReference>
<dbReference type="PROSITE" id="PS00801">
    <property type="entry name" value="TRANSKETOLASE_1"/>
    <property type="match status" value="1"/>
</dbReference>
<evidence type="ECO:0000313" key="13">
    <source>
        <dbReference type="EMBL" id="BBO22904.1"/>
    </source>
</evidence>
<comment type="cofactor">
    <cofactor evidence="11">
        <name>Mg(2+)</name>
        <dbReference type="ChEBI" id="CHEBI:18420"/>
    </cofactor>
    <text evidence="11">Binds 1 Mg(2+) ion per subunit.</text>
</comment>
<evidence type="ECO:0000256" key="1">
    <source>
        <dbReference type="ARBA" id="ARBA00004980"/>
    </source>
</evidence>
<keyword evidence="7 11" id="KW-0784">Thiamine biosynthesis</keyword>
<feature type="binding site" evidence="11">
    <location>
        <position position="186"/>
    </location>
    <ligand>
        <name>thiamine diphosphate</name>
        <dbReference type="ChEBI" id="CHEBI:58937"/>
    </ligand>
</feature>
<dbReference type="AlphaFoldDB" id="A0A809SDC1"/>
<dbReference type="GO" id="GO:0000287">
    <property type="term" value="F:magnesium ion binding"/>
    <property type="evidence" value="ECO:0007669"/>
    <property type="project" value="UniProtKB-UniRule"/>
</dbReference>
<evidence type="ECO:0000256" key="5">
    <source>
        <dbReference type="ARBA" id="ARBA00022723"/>
    </source>
</evidence>
<feature type="binding site" evidence="11">
    <location>
        <position position="85"/>
    </location>
    <ligand>
        <name>thiamine diphosphate</name>
        <dbReference type="ChEBI" id="CHEBI:58937"/>
    </ligand>
</feature>
<dbReference type="Pfam" id="PF13292">
    <property type="entry name" value="DXP_synthase_N"/>
    <property type="match status" value="1"/>
</dbReference>
<keyword evidence="8 11" id="KW-0786">Thiamine pyrophosphate</keyword>
<dbReference type="InterPro" id="IPR033248">
    <property type="entry name" value="Transketolase_C"/>
</dbReference>
<feature type="binding site" evidence="11">
    <location>
        <begin position="158"/>
        <end position="159"/>
    </location>
    <ligand>
        <name>thiamine diphosphate</name>
        <dbReference type="ChEBI" id="CHEBI:58937"/>
    </ligand>
</feature>
<keyword evidence="9 11" id="KW-0414">Isoprene biosynthesis</keyword>
<dbReference type="NCBIfam" id="NF003933">
    <property type="entry name" value="PRK05444.2-2"/>
    <property type="match status" value="1"/>
</dbReference>
<feature type="binding site" evidence="11">
    <location>
        <begin position="126"/>
        <end position="128"/>
    </location>
    <ligand>
        <name>thiamine diphosphate</name>
        <dbReference type="ChEBI" id="CHEBI:58937"/>
    </ligand>
</feature>
<name>A0A809SDC1_9BACT</name>
<comment type="cofactor">
    <cofactor evidence="11">
        <name>thiamine diphosphate</name>
        <dbReference type="ChEBI" id="CHEBI:58937"/>
    </cofactor>
    <text evidence="11">Binds 1 thiamine pyrophosphate per subunit.</text>
</comment>
<dbReference type="GO" id="GO:0009228">
    <property type="term" value="P:thiamine biosynthetic process"/>
    <property type="evidence" value="ECO:0007669"/>
    <property type="project" value="UniProtKB-UniRule"/>
</dbReference>
<dbReference type="GO" id="GO:0019288">
    <property type="term" value="P:isopentenyl diphosphate biosynthetic process, methylerythritol 4-phosphate pathway"/>
    <property type="evidence" value="ECO:0007669"/>
    <property type="project" value="TreeGrafter"/>
</dbReference>
<dbReference type="GO" id="GO:0005829">
    <property type="term" value="C:cytosol"/>
    <property type="evidence" value="ECO:0007669"/>
    <property type="project" value="TreeGrafter"/>
</dbReference>
<proteinExistence type="inferred from homology"/>
<keyword evidence="4 11" id="KW-0808">Transferase</keyword>
<dbReference type="Gene3D" id="3.40.50.920">
    <property type="match status" value="1"/>
</dbReference>
<dbReference type="Pfam" id="PF02779">
    <property type="entry name" value="Transket_pyr"/>
    <property type="match status" value="1"/>
</dbReference>
<dbReference type="GO" id="GO:0030976">
    <property type="term" value="F:thiamine pyrophosphate binding"/>
    <property type="evidence" value="ECO:0007669"/>
    <property type="project" value="UniProtKB-UniRule"/>
</dbReference>
<dbReference type="PANTHER" id="PTHR43322:SF5">
    <property type="entry name" value="1-DEOXY-D-XYLULOSE-5-PHOSPHATE SYNTHASE, CHLOROPLASTIC"/>
    <property type="match status" value="1"/>
</dbReference>
<dbReference type="FunFam" id="3.40.50.920:FF:000002">
    <property type="entry name" value="1-deoxy-D-xylulose-5-phosphate synthase"/>
    <property type="match status" value="1"/>
</dbReference>
<dbReference type="UniPathway" id="UPA00064">
    <property type="reaction ID" value="UER00091"/>
</dbReference>
<comment type="function">
    <text evidence="10 11">Catalyzes the acyloin condensation reaction between C atoms 2 and 3 of pyruvate and glyceraldehyde 3-phosphate to yield 1-deoxy-D-xylulose-5-phosphate (DXP).</text>
</comment>
<dbReference type="GO" id="GO:0016114">
    <property type="term" value="P:terpenoid biosynthetic process"/>
    <property type="evidence" value="ECO:0007669"/>
    <property type="project" value="UniProtKB-UniRule"/>
</dbReference>
<accession>A0A809SDC1</accession>
<dbReference type="InterPro" id="IPR009014">
    <property type="entry name" value="Transketo_C/PFOR_II"/>
</dbReference>
<comment type="catalytic activity">
    <reaction evidence="11">
        <text>D-glyceraldehyde 3-phosphate + pyruvate + H(+) = 1-deoxy-D-xylulose 5-phosphate + CO2</text>
        <dbReference type="Rhea" id="RHEA:12605"/>
        <dbReference type="ChEBI" id="CHEBI:15361"/>
        <dbReference type="ChEBI" id="CHEBI:15378"/>
        <dbReference type="ChEBI" id="CHEBI:16526"/>
        <dbReference type="ChEBI" id="CHEBI:57792"/>
        <dbReference type="ChEBI" id="CHEBI:59776"/>
        <dbReference type="EC" id="2.2.1.7"/>
    </reaction>
</comment>
<protein>
    <recommendedName>
        <fullName evidence="11">1-deoxy-D-xylulose-5-phosphate synthase</fullName>
        <ecNumber evidence="11">2.2.1.7</ecNumber>
    </recommendedName>
    <alternativeName>
        <fullName evidence="11">1-deoxyxylulose-5-phosphate synthase</fullName>
        <shortName evidence="11">DXP synthase</shortName>
        <shortName evidence="11">DXPS</shortName>
    </alternativeName>
</protein>
<dbReference type="GO" id="GO:0008661">
    <property type="term" value="F:1-deoxy-D-xylulose-5-phosphate synthase activity"/>
    <property type="evidence" value="ECO:0007669"/>
    <property type="project" value="UniProtKB-UniRule"/>
</dbReference>
<dbReference type="SMART" id="SM00861">
    <property type="entry name" value="Transket_pyr"/>
    <property type="match status" value="1"/>
</dbReference>
<dbReference type="Proteomes" id="UP000662873">
    <property type="component" value="Chromosome"/>
</dbReference>
<feature type="binding site" evidence="11">
    <location>
        <position position="157"/>
    </location>
    <ligand>
        <name>Mg(2+)</name>
        <dbReference type="ChEBI" id="CHEBI:18420"/>
    </ligand>
</feature>
<reference evidence="13" key="1">
    <citation type="journal article" name="DNA Res.">
        <title>The physiological potential of anammox bacteria as revealed by their core genome structure.</title>
        <authorList>
            <person name="Okubo T."/>
            <person name="Toyoda A."/>
            <person name="Fukuhara K."/>
            <person name="Uchiyama I."/>
            <person name="Harigaya Y."/>
            <person name="Kuroiwa M."/>
            <person name="Suzuki T."/>
            <person name="Murakami Y."/>
            <person name="Suwa Y."/>
            <person name="Takami H."/>
        </authorList>
    </citation>
    <scope>NUCLEOTIDE SEQUENCE</scope>
    <source>
        <strain evidence="13">317325-2</strain>
    </source>
</reference>
<evidence type="ECO:0000256" key="11">
    <source>
        <dbReference type="HAMAP-Rule" id="MF_00315"/>
    </source>
</evidence>
<evidence type="ECO:0000256" key="9">
    <source>
        <dbReference type="ARBA" id="ARBA00023229"/>
    </source>
</evidence>
<dbReference type="InterPro" id="IPR005477">
    <property type="entry name" value="Dxylulose-5-P_synthase"/>
</dbReference>
<feature type="domain" description="Transketolase-like pyrimidine-binding" evidence="12">
    <location>
        <begin position="327"/>
        <end position="491"/>
    </location>
</feature>
<comment type="pathway">
    <text evidence="1 11">Metabolic intermediate biosynthesis; 1-deoxy-D-xylulose 5-phosphate biosynthesis; 1-deoxy-D-xylulose 5-phosphate from D-glyceraldehyde 3-phosphate and pyruvate: step 1/1.</text>
</comment>
<comment type="subunit">
    <text evidence="3 11">Homodimer.</text>
</comment>
<dbReference type="InterPro" id="IPR005475">
    <property type="entry name" value="Transketolase-like_Pyr-bd"/>
</dbReference>
<organism evidence="13 14">
    <name type="scientific">Candidatus Nitrosymbiomonas proteolyticus</name>
    <dbReference type="NCBI Taxonomy" id="2608984"/>
    <lineage>
        <taxon>Bacteria</taxon>
        <taxon>Bacillati</taxon>
        <taxon>Armatimonadota</taxon>
        <taxon>Armatimonadota incertae sedis</taxon>
        <taxon>Candidatus Nitrosymbiomonas</taxon>
    </lineage>
</organism>
<evidence type="ECO:0000256" key="7">
    <source>
        <dbReference type="ARBA" id="ARBA00022977"/>
    </source>
</evidence>
<dbReference type="SUPFAM" id="SSF52518">
    <property type="entry name" value="Thiamin diphosphate-binding fold (THDP-binding)"/>
    <property type="match status" value="2"/>
</dbReference>
<keyword evidence="6 11" id="KW-0460">Magnesium</keyword>
<feature type="binding site" evidence="11">
    <location>
        <position position="297"/>
    </location>
    <ligand>
        <name>thiamine diphosphate</name>
        <dbReference type="ChEBI" id="CHEBI:58937"/>
    </ligand>
</feature>
<dbReference type="CDD" id="cd02007">
    <property type="entry name" value="TPP_DXS"/>
    <property type="match status" value="1"/>
</dbReference>
<dbReference type="Gene3D" id="3.40.50.970">
    <property type="match status" value="2"/>
</dbReference>
<dbReference type="NCBIfam" id="TIGR00204">
    <property type="entry name" value="dxs"/>
    <property type="match status" value="1"/>
</dbReference>
<dbReference type="HAMAP" id="MF_00315">
    <property type="entry name" value="DXP_synth"/>
    <property type="match status" value="1"/>
</dbReference>
<dbReference type="InterPro" id="IPR049557">
    <property type="entry name" value="Transketolase_CS"/>
</dbReference>
<evidence type="ECO:0000256" key="2">
    <source>
        <dbReference type="ARBA" id="ARBA00011081"/>
    </source>
</evidence>
<sequence>MSNDPTSPVESAYPILEKIVHPADLHGLSDEELVELASEVRKAILDKVSKTGGHFSSNLGTVELTVALYASYTLPPDQVVWDTGHQAYPHKLLTGRLPRFDTLRKYKGISGFLRREEHELDIFGAGHAGTAISAGLGFAAARDRLGAKHKVVAVTGDAAICSGMSWEALNHGGELKTDLTVVLNDNRMSIAPNVGALTSYFTRLRSRPVLQDLAHRAKDVVERMPGPVHRVAAGLRHGLTHYFAPEDTGTIFEEMGWEYIGPIDGHDLPTLLEVFRNVRELHGPVFVHCITVKGKGYEVAEEDARKWHGVVPFDLEACELVKAQGPITFTQAFGDVAIECAEADPTVVAITAAMPDGTGLTGFSKKLPDRYYDVGIAEQHAVTFAAGLAAGGLRPFCAIYSTFLQRAFDQVLHDVCIQNLPVRFFMDRAGLVGDDGPTHHGAFDISYLTCIPNMRLLAPRDTTELQEMARFMRTFDQGPIAVRYPRGVADEGLPESRTPIQYAKAEVLRGGKDVLIVALGSMVGPACAAAQQLVQEDIDAAVVNARWIKPLDEETILDLASASGRILTVEENVRTGGFGEGVRTLLAENGLAGLPLRSLTLPDQFIEHGAQPLIRGDCGLDAKGIVGAVLELLDQSSGYATYR</sequence>
<dbReference type="PANTHER" id="PTHR43322">
    <property type="entry name" value="1-D-DEOXYXYLULOSE 5-PHOSPHATE SYNTHASE-RELATED"/>
    <property type="match status" value="1"/>
</dbReference>
<dbReference type="CDD" id="cd07033">
    <property type="entry name" value="TPP_PYR_DXS_TK_like"/>
    <property type="match status" value="1"/>
</dbReference>
<dbReference type="Pfam" id="PF02780">
    <property type="entry name" value="Transketolase_C"/>
    <property type="match status" value="1"/>
</dbReference>
<dbReference type="EMBL" id="AP021858">
    <property type="protein sequence ID" value="BBO22904.1"/>
    <property type="molecule type" value="Genomic_DNA"/>
</dbReference>
<feature type="binding site" evidence="11">
    <location>
        <position position="186"/>
    </location>
    <ligand>
        <name>Mg(2+)</name>
        <dbReference type="ChEBI" id="CHEBI:18420"/>
    </ligand>
</feature>
<dbReference type="EC" id="2.2.1.7" evidence="11"/>
<keyword evidence="5 11" id="KW-0479">Metal-binding</keyword>
<feature type="binding site" evidence="11">
    <location>
        <position position="378"/>
    </location>
    <ligand>
        <name>thiamine diphosphate</name>
        <dbReference type="ChEBI" id="CHEBI:58937"/>
    </ligand>
</feature>
<evidence type="ECO:0000256" key="3">
    <source>
        <dbReference type="ARBA" id="ARBA00011738"/>
    </source>
</evidence>
<dbReference type="InterPro" id="IPR029061">
    <property type="entry name" value="THDP-binding"/>
</dbReference>
<dbReference type="FunFam" id="3.40.50.970:FF:000005">
    <property type="entry name" value="1-deoxy-D-xylulose-5-phosphate synthase"/>
    <property type="match status" value="1"/>
</dbReference>
<evidence type="ECO:0000256" key="8">
    <source>
        <dbReference type="ARBA" id="ARBA00023052"/>
    </source>
</evidence>